<reference evidence="11 12" key="1">
    <citation type="journal article" date="2016" name="Proc. Natl. Acad. Sci. U.S.A.">
        <title>Comparative genomics of biotechnologically important yeasts.</title>
        <authorList>
            <person name="Riley R."/>
            <person name="Haridas S."/>
            <person name="Wolfe K.H."/>
            <person name="Lopes M.R."/>
            <person name="Hittinger C.T."/>
            <person name="Goeker M."/>
            <person name="Salamov A.A."/>
            <person name="Wisecaver J.H."/>
            <person name="Long T.M."/>
            <person name="Calvey C.H."/>
            <person name="Aerts A.L."/>
            <person name="Barry K.W."/>
            <person name="Choi C."/>
            <person name="Clum A."/>
            <person name="Coughlan A.Y."/>
            <person name="Deshpande S."/>
            <person name="Douglass A.P."/>
            <person name="Hanson S.J."/>
            <person name="Klenk H.-P."/>
            <person name="LaButti K.M."/>
            <person name="Lapidus A."/>
            <person name="Lindquist E.A."/>
            <person name="Lipzen A.M."/>
            <person name="Meier-Kolthoff J.P."/>
            <person name="Ohm R.A."/>
            <person name="Otillar R.P."/>
            <person name="Pangilinan J.L."/>
            <person name="Peng Y."/>
            <person name="Rokas A."/>
            <person name="Rosa C.A."/>
            <person name="Scheuner C."/>
            <person name="Sibirny A.A."/>
            <person name="Slot J.C."/>
            <person name="Stielow J.B."/>
            <person name="Sun H."/>
            <person name="Kurtzman C.P."/>
            <person name="Blackwell M."/>
            <person name="Grigoriev I.V."/>
            <person name="Jeffries T.W."/>
        </authorList>
    </citation>
    <scope>NUCLEOTIDE SEQUENCE [LARGE SCALE GENOMIC DNA]</scope>
    <source>
        <strain evidence="11 12">DSM 6958</strain>
    </source>
</reference>
<evidence type="ECO:0000256" key="2">
    <source>
        <dbReference type="ARBA" id="ARBA00010703"/>
    </source>
</evidence>
<name>A0A1E3PKK5_9ASCO</name>
<dbReference type="SUPFAM" id="SSF53335">
    <property type="entry name" value="S-adenosyl-L-methionine-dependent methyltransferases"/>
    <property type="match status" value="1"/>
</dbReference>
<evidence type="ECO:0000256" key="3">
    <source>
        <dbReference type="ARBA" id="ARBA00012834"/>
    </source>
</evidence>
<sequence>RQNKVIQSTDLDALSSKYSCVKKGYLDDEYIDTIVAGLKAGLTGNSNSSGVSSQFDKGKKSPIINRGTYIRHNAMDQLVEGFLKTTETVLQIISLGSGSDTRPFKLLSDSRFNNVDSKLKVQKLVYHEIDFEESSRKKASTIKNDEKLSKIIGLNQNSQIANTKDYETHTDNYHLYGFDLRSISADTQIGDILPFVVTSGSIEDGISVQTLIISECCLCYLEPKKNSEILNFFSNNFHSSNLGIILYEPMGSNDNFGSVMVENLASRGISLPTLMKYRTIEDQLERFKQLQFKSVWVSNVEEIWYNWISDDTMSKIKKLEFLDEVEEFNLLLNHYCFVW</sequence>
<feature type="binding site" evidence="10">
    <location>
        <begin position="179"/>
        <end position="180"/>
    </location>
    <ligand>
        <name>S-adenosyl-L-methionine</name>
        <dbReference type="ChEBI" id="CHEBI:59789"/>
    </ligand>
</feature>
<dbReference type="STRING" id="857566.A0A1E3PKK5"/>
<evidence type="ECO:0000313" key="11">
    <source>
        <dbReference type="EMBL" id="ODQ65868.1"/>
    </source>
</evidence>
<evidence type="ECO:0000256" key="10">
    <source>
        <dbReference type="PIRSR" id="PIRSR016305-1"/>
    </source>
</evidence>
<comment type="similarity">
    <text evidence="2">Belongs to the methyltransferase superfamily. LCMT family.</text>
</comment>
<feature type="binding site" evidence="10">
    <location>
        <position position="215"/>
    </location>
    <ligand>
        <name>S-adenosyl-L-methionine</name>
        <dbReference type="ChEBI" id="CHEBI:59789"/>
    </ligand>
</feature>
<evidence type="ECO:0000256" key="4">
    <source>
        <dbReference type="ARBA" id="ARBA00017497"/>
    </source>
</evidence>
<comment type="catalytic activity">
    <reaction evidence="1">
        <text>[phosphatase 2A protein]-C-terminal L-leucine + S-adenosyl-L-methionine = [phosphatase 2A protein]-C-terminal L-leucine methyl ester + S-adenosyl-L-homocysteine</text>
        <dbReference type="Rhea" id="RHEA:48544"/>
        <dbReference type="Rhea" id="RHEA-COMP:12134"/>
        <dbReference type="Rhea" id="RHEA-COMP:12135"/>
        <dbReference type="ChEBI" id="CHEBI:57856"/>
        <dbReference type="ChEBI" id="CHEBI:59789"/>
        <dbReference type="ChEBI" id="CHEBI:90516"/>
        <dbReference type="ChEBI" id="CHEBI:90517"/>
        <dbReference type="EC" id="2.1.1.233"/>
    </reaction>
</comment>
<dbReference type="InterPro" id="IPR007213">
    <property type="entry name" value="Ppm1/Ppm2/Tcmp"/>
</dbReference>
<feature type="non-terminal residue" evidence="11">
    <location>
        <position position="339"/>
    </location>
</feature>
<dbReference type="InterPro" id="IPR016651">
    <property type="entry name" value="LCMT1"/>
</dbReference>
<evidence type="ECO:0000256" key="7">
    <source>
        <dbReference type="ARBA" id="ARBA00022691"/>
    </source>
</evidence>
<accession>A0A1E3PKK5</accession>
<dbReference type="GO" id="GO:0018423">
    <property type="term" value="F:protein C-terminal leucine carboxyl O-methyltransferase activity"/>
    <property type="evidence" value="ECO:0007669"/>
    <property type="project" value="UniProtKB-EC"/>
</dbReference>
<evidence type="ECO:0000256" key="8">
    <source>
        <dbReference type="ARBA" id="ARBA00029681"/>
    </source>
</evidence>
<evidence type="ECO:0000256" key="5">
    <source>
        <dbReference type="ARBA" id="ARBA00022603"/>
    </source>
</evidence>
<dbReference type="Pfam" id="PF04072">
    <property type="entry name" value="LCM"/>
    <property type="match status" value="1"/>
</dbReference>
<dbReference type="OrthoDB" id="203237at2759"/>
<dbReference type="AlphaFoldDB" id="A0A1E3PKK5"/>
<keyword evidence="12" id="KW-1185">Reference proteome</keyword>
<proteinExistence type="inferred from homology"/>
<organism evidence="11 12">
    <name type="scientific">Nadsonia fulvescens var. elongata DSM 6958</name>
    <dbReference type="NCBI Taxonomy" id="857566"/>
    <lineage>
        <taxon>Eukaryota</taxon>
        <taxon>Fungi</taxon>
        <taxon>Dikarya</taxon>
        <taxon>Ascomycota</taxon>
        <taxon>Saccharomycotina</taxon>
        <taxon>Dipodascomycetes</taxon>
        <taxon>Dipodascales</taxon>
        <taxon>Dipodascales incertae sedis</taxon>
        <taxon>Nadsonia</taxon>
    </lineage>
</organism>
<dbReference type="GO" id="GO:0032259">
    <property type="term" value="P:methylation"/>
    <property type="evidence" value="ECO:0007669"/>
    <property type="project" value="UniProtKB-KW"/>
</dbReference>
<feature type="binding site" evidence="10">
    <location>
        <position position="71"/>
    </location>
    <ligand>
        <name>S-adenosyl-L-methionine</name>
        <dbReference type="ChEBI" id="CHEBI:59789"/>
    </ligand>
</feature>
<feature type="non-terminal residue" evidence="11">
    <location>
        <position position="1"/>
    </location>
</feature>
<keyword evidence="5 11" id="KW-0489">Methyltransferase</keyword>
<feature type="binding site" evidence="10">
    <location>
        <position position="96"/>
    </location>
    <ligand>
        <name>S-adenosyl-L-methionine</name>
        <dbReference type="ChEBI" id="CHEBI:59789"/>
    </ligand>
</feature>
<evidence type="ECO:0000256" key="6">
    <source>
        <dbReference type="ARBA" id="ARBA00022679"/>
    </source>
</evidence>
<dbReference type="PIRSF" id="PIRSF016305">
    <property type="entry name" value="LCM_mtfrase"/>
    <property type="match status" value="1"/>
</dbReference>
<dbReference type="InterPro" id="IPR029063">
    <property type="entry name" value="SAM-dependent_MTases_sf"/>
</dbReference>
<evidence type="ECO:0000313" key="12">
    <source>
        <dbReference type="Proteomes" id="UP000095009"/>
    </source>
</evidence>
<dbReference type="EMBL" id="KV454409">
    <property type="protein sequence ID" value="ODQ65868.1"/>
    <property type="molecule type" value="Genomic_DNA"/>
</dbReference>
<dbReference type="PANTHER" id="PTHR13600:SF21">
    <property type="entry name" value="LEUCINE CARBOXYL METHYLTRANSFERASE 1"/>
    <property type="match status" value="1"/>
</dbReference>
<evidence type="ECO:0000256" key="9">
    <source>
        <dbReference type="ARBA" id="ARBA00032526"/>
    </source>
</evidence>
<dbReference type="EC" id="2.1.1.233" evidence="3"/>
<keyword evidence="7 10" id="KW-0949">S-adenosyl-L-methionine</keyword>
<keyword evidence="6 11" id="KW-0808">Transferase</keyword>
<dbReference type="Proteomes" id="UP000095009">
    <property type="component" value="Unassembled WGS sequence"/>
</dbReference>
<gene>
    <name evidence="11" type="ORF">NADFUDRAFT_11095</name>
</gene>
<evidence type="ECO:0000256" key="1">
    <source>
        <dbReference type="ARBA" id="ARBA00000724"/>
    </source>
</evidence>
<protein>
    <recommendedName>
        <fullName evidence="4">Leucine carboxyl methyltransferase 1</fullName>
        <ecNumber evidence="3">2.1.1.233</ecNumber>
    </recommendedName>
    <alternativeName>
        <fullName evidence="8">Protein phosphatase methyltransferase 1</fullName>
    </alternativeName>
    <alternativeName>
        <fullName evidence="9">[Phosphatase 2A protein]-leucine-carboxy methyltransferase 1</fullName>
    </alternativeName>
</protein>
<dbReference type="Gene3D" id="3.40.50.150">
    <property type="entry name" value="Vaccinia Virus protein VP39"/>
    <property type="match status" value="1"/>
</dbReference>
<dbReference type="PANTHER" id="PTHR13600">
    <property type="entry name" value="LEUCINE CARBOXYL METHYLTRANSFERASE"/>
    <property type="match status" value="1"/>
</dbReference>